<feature type="transmembrane region" description="Helical" evidence="6">
    <location>
        <begin position="294"/>
        <end position="312"/>
    </location>
</feature>
<dbReference type="InParanoid" id="A0A165FCP9"/>
<evidence type="ECO:0000313" key="7">
    <source>
        <dbReference type="EMBL" id="KZF20828.1"/>
    </source>
</evidence>
<feature type="transmembrane region" description="Helical" evidence="6">
    <location>
        <begin position="233"/>
        <end position="250"/>
    </location>
</feature>
<name>A0A165FCP9_XYLHT</name>
<dbReference type="GO" id="GO:0015095">
    <property type="term" value="F:magnesium ion transmembrane transporter activity"/>
    <property type="evidence" value="ECO:0007669"/>
    <property type="project" value="InterPro"/>
</dbReference>
<accession>A0A165FCP9</accession>
<keyword evidence="2 6" id="KW-0812">Transmembrane</keyword>
<feature type="compositionally biased region" description="Low complexity" evidence="5">
    <location>
        <begin position="609"/>
        <end position="621"/>
    </location>
</feature>
<dbReference type="OrthoDB" id="2504919at2759"/>
<dbReference type="PANTHER" id="PTHR12570">
    <property type="match status" value="1"/>
</dbReference>
<dbReference type="GO" id="GO:0016020">
    <property type="term" value="C:membrane"/>
    <property type="evidence" value="ECO:0007669"/>
    <property type="project" value="UniProtKB-SubCell"/>
</dbReference>
<protein>
    <recommendedName>
        <fullName evidence="9">DUF803-domain-containing protein</fullName>
    </recommendedName>
</protein>
<feature type="transmembrane region" description="Helical" evidence="6">
    <location>
        <begin position="85"/>
        <end position="105"/>
    </location>
</feature>
<reference evidence="7 8" key="1">
    <citation type="journal article" date="2016" name="Fungal Biol.">
        <title>The genome of Xylona heveae provides a window into fungal endophytism.</title>
        <authorList>
            <person name="Gazis R."/>
            <person name="Kuo A."/>
            <person name="Riley R."/>
            <person name="LaButti K."/>
            <person name="Lipzen A."/>
            <person name="Lin J."/>
            <person name="Amirebrahimi M."/>
            <person name="Hesse C.N."/>
            <person name="Spatafora J.W."/>
            <person name="Henrissat B."/>
            <person name="Hainaut M."/>
            <person name="Grigoriev I.V."/>
            <person name="Hibbett D.S."/>
        </authorList>
    </citation>
    <scope>NUCLEOTIDE SEQUENCE [LARGE SCALE GENOMIC DNA]</scope>
    <source>
        <strain evidence="7 8">TC161</strain>
    </source>
</reference>
<dbReference type="GeneID" id="28898271"/>
<feature type="transmembrane region" description="Helical" evidence="6">
    <location>
        <begin position="12"/>
        <end position="33"/>
    </location>
</feature>
<dbReference type="OMA" id="GREQSHD"/>
<feature type="compositionally biased region" description="Low complexity" evidence="5">
    <location>
        <begin position="508"/>
        <end position="519"/>
    </location>
</feature>
<dbReference type="EMBL" id="KV407462">
    <property type="protein sequence ID" value="KZF20828.1"/>
    <property type="molecule type" value="Genomic_DNA"/>
</dbReference>
<feature type="transmembrane region" description="Helical" evidence="6">
    <location>
        <begin position="262"/>
        <end position="282"/>
    </location>
</feature>
<evidence type="ECO:0000256" key="3">
    <source>
        <dbReference type="ARBA" id="ARBA00022989"/>
    </source>
</evidence>
<evidence type="ECO:0000256" key="1">
    <source>
        <dbReference type="ARBA" id="ARBA00004141"/>
    </source>
</evidence>
<feature type="region of interest" description="Disordered" evidence="5">
    <location>
        <begin position="453"/>
        <end position="494"/>
    </location>
</feature>
<evidence type="ECO:0008006" key="9">
    <source>
        <dbReference type="Google" id="ProtNLM"/>
    </source>
</evidence>
<evidence type="ECO:0000256" key="4">
    <source>
        <dbReference type="ARBA" id="ARBA00023136"/>
    </source>
</evidence>
<feature type="compositionally biased region" description="Basic and acidic residues" evidence="5">
    <location>
        <begin position="538"/>
        <end position="556"/>
    </location>
</feature>
<dbReference type="InterPro" id="IPR008521">
    <property type="entry name" value="Mg_trans_NIPA"/>
</dbReference>
<keyword evidence="4 6" id="KW-0472">Membrane</keyword>
<proteinExistence type="predicted"/>
<feature type="region of interest" description="Disordered" evidence="5">
    <location>
        <begin position="508"/>
        <end position="624"/>
    </location>
</feature>
<dbReference type="SUPFAM" id="SSF103481">
    <property type="entry name" value="Multidrug resistance efflux transporter EmrE"/>
    <property type="match status" value="1"/>
</dbReference>
<keyword evidence="3 6" id="KW-1133">Transmembrane helix</keyword>
<sequence>MGQLGDLSPNASVAVGVIVGLISTSVQSLGLTLQRKSHILEDEKAPDITRRPPHRRRRWQLGMLMFIISNLLGSSIQITTLPLPVLSTLQASGLVFNSICATLILGEPFTRWSLVGTVLVCAGAVLIATFGAIAEPAHTLDQLLALLGQRQFVLWMVGQAILVVLIIIGARCLQLLHPRAHSSARMRLARGMSYGAISGILSAHCLLLAKSAVELLVRTVVDRSNQFNRWQSWVILVGLVVLALTQLYYLHCGLKLCSTSVLYPFVFCIYNIIAILDGLIYFRQVSSLGALKGSLIALGTVILLSGVLALSWRLSDESVTKPPVAHSALGPGLGFVEEAPEGVSLYDDYDDDSDHDYTPYLEDEEAAIAVREGERQPLLVRRKRQQSHQHGTMDPTARDDRILSATRLGRQGLAEAAEIWDELDDQDDSLFRRRHQLQHARTSYTYNPRANTANARARAMSTPTKLFLRRSSRPTHGAASNEAHARNHRLLSSKGNLRINTADIDDSSLTSPELSPSPLFHSKNDPSTVTRRRSLQYRNEHALRHDDAQQDSDTSRRLSYSSSSNLPSDVHHHPAPTARPLSRSASTPVHRPPPLSDAEYDAHDHEDQSSPTAPDTPSASTGEWWKMMRLWPRAIGASAAASISGSIRSSRSKNKDKDKARRTRNPSGPDENVNDQ</sequence>
<dbReference type="PANTHER" id="PTHR12570:SF86">
    <property type="entry name" value="ADR321CP"/>
    <property type="match status" value="1"/>
</dbReference>
<evidence type="ECO:0000256" key="2">
    <source>
        <dbReference type="ARBA" id="ARBA00022692"/>
    </source>
</evidence>
<feature type="transmembrane region" description="Helical" evidence="6">
    <location>
        <begin position="59"/>
        <end position="79"/>
    </location>
</feature>
<dbReference type="Proteomes" id="UP000076632">
    <property type="component" value="Unassembled WGS sequence"/>
</dbReference>
<dbReference type="AlphaFoldDB" id="A0A165FCP9"/>
<feature type="transmembrane region" description="Helical" evidence="6">
    <location>
        <begin position="112"/>
        <end position="133"/>
    </location>
</feature>
<dbReference type="RefSeq" id="XP_018186383.1">
    <property type="nucleotide sequence ID" value="XM_018333134.1"/>
</dbReference>
<gene>
    <name evidence="7" type="ORF">L228DRAFT_249643</name>
</gene>
<feature type="compositionally biased region" description="Low complexity" evidence="5">
    <location>
        <begin position="557"/>
        <end position="568"/>
    </location>
</feature>
<organism evidence="7 8">
    <name type="scientific">Xylona heveae (strain CBS 132557 / TC161)</name>
    <dbReference type="NCBI Taxonomy" id="1328760"/>
    <lineage>
        <taxon>Eukaryota</taxon>
        <taxon>Fungi</taxon>
        <taxon>Dikarya</taxon>
        <taxon>Ascomycota</taxon>
        <taxon>Pezizomycotina</taxon>
        <taxon>Xylonomycetes</taxon>
        <taxon>Xylonales</taxon>
        <taxon>Xylonaceae</taxon>
        <taxon>Xylona</taxon>
    </lineage>
</organism>
<comment type="subcellular location">
    <subcellularLocation>
        <location evidence="1">Membrane</location>
        <topology evidence="1">Multi-pass membrane protein</topology>
    </subcellularLocation>
</comment>
<evidence type="ECO:0000256" key="5">
    <source>
        <dbReference type="SAM" id="MobiDB-lite"/>
    </source>
</evidence>
<evidence type="ECO:0000256" key="6">
    <source>
        <dbReference type="SAM" id="Phobius"/>
    </source>
</evidence>
<dbReference type="Pfam" id="PF05653">
    <property type="entry name" value="Mg_trans_NIPA"/>
    <property type="match status" value="1"/>
</dbReference>
<feature type="transmembrane region" description="Helical" evidence="6">
    <location>
        <begin position="153"/>
        <end position="173"/>
    </location>
</feature>
<dbReference type="Gene3D" id="1.10.3730.20">
    <property type="match status" value="1"/>
</dbReference>
<keyword evidence="8" id="KW-1185">Reference proteome</keyword>
<evidence type="ECO:0000313" key="8">
    <source>
        <dbReference type="Proteomes" id="UP000076632"/>
    </source>
</evidence>
<feature type="compositionally biased region" description="Low complexity" evidence="5">
    <location>
        <begin position="638"/>
        <end position="649"/>
    </location>
</feature>
<feature type="region of interest" description="Disordered" evidence="5">
    <location>
        <begin position="638"/>
        <end position="676"/>
    </location>
</feature>
<dbReference type="InterPro" id="IPR037185">
    <property type="entry name" value="EmrE-like"/>
</dbReference>
<dbReference type="FunFam" id="1.10.3730.20:FF:000012">
    <property type="entry name" value="DUF803 domain-containing protein"/>
    <property type="match status" value="1"/>
</dbReference>